<dbReference type="AlphaFoldDB" id="A0AA36H1A5"/>
<comment type="caution">
    <text evidence="2">The sequence shown here is derived from an EMBL/GenBank/DDBJ whole genome shotgun (WGS) entry which is preliminary data.</text>
</comment>
<dbReference type="EMBL" id="CATQJL010000305">
    <property type="protein sequence ID" value="CAJ0601889.1"/>
    <property type="molecule type" value="Genomic_DNA"/>
</dbReference>
<feature type="transmembrane region" description="Helical" evidence="1">
    <location>
        <begin position="185"/>
        <end position="206"/>
    </location>
</feature>
<evidence type="ECO:0008006" key="4">
    <source>
        <dbReference type="Google" id="ProtNLM"/>
    </source>
</evidence>
<evidence type="ECO:0000313" key="2">
    <source>
        <dbReference type="EMBL" id="CAJ0601889.1"/>
    </source>
</evidence>
<keyword evidence="1" id="KW-0812">Transmembrane</keyword>
<feature type="transmembrane region" description="Helical" evidence="1">
    <location>
        <begin position="153"/>
        <end position="173"/>
    </location>
</feature>
<organism evidence="2 3">
    <name type="scientific">Cylicocyclus nassatus</name>
    <name type="common">Nematode worm</name>
    <dbReference type="NCBI Taxonomy" id="53992"/>
    <lineage>
        <taxon>Eukaryota</taxon>
        <taxon>Metazoa</taxon>
        <taxon>Ecdysozoa</taxon>
        <taxon>Nematoda</taxon>
        <taxon>Chromadorea</taxon>
        <taxon>Rhabditida</taxon>
        <taxon>Rhabditina</taxon>
        <taxon>Rhabditomorpha</taxon>
        <taxon>Strongyloidea</taxon>
        <taxon>Strongylidae</taxon>
        <taxon>Cylicocyclus</taxon>
    </lineage>
</organism>
<feature type="transmembrane region" description="Helical" evidence="1">
    <location>
        <begin position="41"/>
        <end position="62"/>
    </location>
</feature>
<evidence type="ECO:0000256" key="1">
    <source>
        <dbReference type="SAM" id="Phobius"/>
    </source>
</evidence>
<dbReference type="Proteomes" id="UP001176961">
    <property type="component" value="Unassembled WGS sequence"/>
</dbReference>
<sequence>MSYLIIDCIILLLQTAVITCDGLILLMFFKSKQLYRSTAHRLMLLMAITDVLHALTTLPYTIYMTIFCATEPINLDPYFMMFSSTPLIIQLKIKLTLTAAVALQRTLALGIIIVFFMFMVLFKLQVIGKRPKSSTAYFARRTNRYAQASRTSVGILLTTVLFLTLPSIGAGFMEMIDYSIFKRVGPFYTVGLLCAATSNAIVHMTLDRDLRMLLNRFVTCSSTAQNRVLPSTVNTQAVD</sequence>
<feature type="transmembrane region" description="Helical" evidence="1">
    <location>
        <begin position="102"/>
        <end position="122"/>
    </location>
</feature>
<name>A0AA36H1A5_CYLNA</name>
<accession>A0AA36H1A5</accession>
<keyword evidence="3" id="KW-1185">Reference proteome</keyword>
<reference evidence="2" key="1">
    <citation type="submission" date="2023-07" db="EMBL/GenBank/DDBJ databases">
        <authorList>
            <consortium name="CYATHOMIX"/>
        </authorList>
    </citation>
    <scope>NUCLEOTIDE SEQUENCE</scope>
    <source>
        <strain evidence="2">N/A</strain>
    </source>
</reference>
<gene>
    <name evidence="2" type="ORF">CYNAS_LOCUS13872</name>
</gene>
<keyword evidence="1" id="KW-0472">Membrane</keyword>
<dbReference type="PANTHER" id="PTHR46955">
    <property type="entry name" value="PROTEIN CBG01349-RELATED"/>
    <property type="match status" value="1"/>
</dbReference>
<keyword evidence="1" id="KW-1133">Transmembrane helix</keyword>
<feature type="transmembrane region" description="Helical" evidence="1">
    <location>
        <begin position="6"/>
        <end position="29"/>
    </location>
</feature>
<dbReference type="PANTHER" id="PTHR46955:SF3">
    <property type="entry name" value="G_PROTEIN_RECEP_F1_2 DOMAIN-CONTAINING PROTEIN"/>
    <property type="match status" value="1"/>
</dbReference>
<evidence type="ECO:0000313" key="3">
    <source>
        <dbReference type="Proteomes" id="UP001176961"/>
    </source>
</evidence>
<protein>
    <recommendedName>
        <fullName evidence="4">G-protein coupled receptors family 1 profile domain-containing protein</fullName>
    </recommendedName>
</protein>
<proteinExistence type="predicted"/>
<dbReference type="InterPro" id="IPR052322">
    <property type="entry name" value="Mito_rRNA_Mtase_NSUN4"/>
</dbReference>